<evidence type="ECO:0000313" key="4">
    <source>
        <dbReference type="Proteomes" id="UP000638732"/>
    </source>
</evidence>
<sequence>MPLKIKQAFLPEFLLTILLILTIFGCASVQRPMGGPRDRTPPKLLKATPENMTRNFAAKSITLEFDEYFKLTNQYAEIVVSPAMEKSPEYKIRQKSLVIDFRDSLHKNTTYVINFGKAIQDVNESNQLKNFTYVFSTGPHIDSLAISGTVTNTDTQEKEKEALVMLIPASQDTAIFGKKKPTIFTSTDSSGNFTLNNLHDGNYRIYALKEASPDKIYNNDQELIAFLKDPIHLTKDTSNISLRLFKQTPEKFRLVDRRFDGDGKLFFTFNKQLSDPSIKITYPKEIDETKYVDISPTKDTAMVYLRNMEFDSVRVAFFDKQKPLDTIYLRKSKKETFTRNIQFKYNLDGDNQLQPGKDLQLISNLPIDNFDPGLLMLTEDSVQVNFTMQKDPANLKLINLKYRWKQKSNYALTINELAFTDIYGDKNKKSIKKFTINKPENYGTLTLKVTVPDTSKSYIAQIFNATNNKTILKTVTFSKNTSIILKDYLTGKYRIRVIYDNNKNGVWDSGSVKRGTQPEKIWLYNKDIPLRANWETEEAVEIPGESTLP</sequence>
<keyword evidence="1" id="KW-0732">Signal</keyword>
<dbReference type="SUPFAM" id="SSF49452">
    <property type="entry name" value="Starch-binding domain-like"/>
    <property type="match status" value="1"/>
</dbReference>
<dbReference type="InterPro" id="IPR032812">
    <property type="entry name" value="SbsA_Ig"/>
</dbReference>
<accession>A0A965ZE55</accession>
<dbReference type="Pfam" id="PF13205">
    <property type="entry name" value="Big_5"/>
    <property type="match status" value="1"/>
</dbReference>
<protein>
    <recommendedName>
        <fullName evidence="2">SbsA Ig-like domain-containing protein</fullName>
    </recommendedName>
</protein>
<proteinExistence type="predicted"/>
<dbReference type="GO" id="GO:0030246">
    <property type="term" value="F:carbohydrate binding"/>
    <property type="evidence" value="ECO:0007669"/>
    <property type="project" value="InterPro"/>
</dbReference>
<dbReference type="PROSITE" id="PS51257">
    <property type="entry name" value="PROKAR_LIPOPROTEIN"/>
    <property type="match status" value="1"/>
</dbReference>
<reference evidence="3" key="1">
    <citation type="submission" date="2020-01" db="EMBL/GenBank/DDBJ databases">
        <authorList>
            <person name="Seo Y.L."/>
        </authorList>
    </citation>
    <scope>NUCLEOTIDE SEQUENCE</scope>
    <source>
        <strain evidence="3">R11</strain>
    </source>
</reference>
<gene>
    <name evidence="3" type="ORF">GSY63_08500</name>
</gene>
<dbReference type="AlphaFoldDB" id="A0A965ZE55"/>
<keyword evidence="4" id="KW-1185">Reference proteome</keyword>
<feature type="domain" description="SbsA Ig-like" evidence="2">
    <location>
        <begin position="38"/>
        <end position="137"/>
    </location>
</feature>
<dbReference type="InterPro" id="IPR013784">
    <property type="entry name" value="Carb-bd-like_fold"/>
</dbReference>
<evidence type="ECO:0000313" key="3">
    <source>
        <dbReference type="EMBL" id="NCD69393.1"/>
    </source>
</evidence>
<comment type="caution">
    <text evidence="3">The sequence shown here is derived from an EMBL/GenBank/DDBJ whole genome shotgun (WGS) entry which is preliminary data.</text>
</comment>
<organism evidence="3 4">
    <name type="scientific">Mucilaginibacter agri</name>
    <dbReference type="NCBI Taxonomy" id="2695265"/>
    <lineage>
        <taxon>Bacteria</taxon>
        <taxon>Pseudomonadati</taxon>
        <taxon>Bacteroidota</taxon>
        <taxon>Sphingobacteriia</taxon>
        <taxon>Sphingobacteriales</taxon>
        <taxon>Sphingobacteriaceae</taxon>
        <taxon>Mucilaginibacter</taxon>
    </lineage>
</organism>
<name>A0A965ZE55_9SPHI</name>
<evidence type="ECO:0000256" key="1">
    <source>
        <dbReference type="ARBA" id="ARBA00022729"/>
    </source>
</evidence>
<dbReference type="Gene3D" id="2.60.40.1120">
    <property type="entry name" value="Carboxypeptidase-like, regulatory domain"/>
    <property type="match status" value="1"/>
</dbReference>
<reference evidence="3" key="2">
    <citation type="submission" date="2020-10" db="EMBL/GenBank/DDBJ databases">
        <title>Mucilaginibacter sp. nov., isolated from soil.</title>
        <authorList>
            <person name="Jeon C.O."/>
        </authorList>
    </citation>
    <scope>NUCLEOTIDE SEQUENCE</scope>
    <source>
        <strain evidence="3">R11</strain>
    </source>
</reference>
<dbReference type="EMBL" id="WWEO01000041">
    <property type="protein sequence ID" value="NCD69393.1"/>
    <property type="molecule type" value="Genomic_DNA"/>
</dbReference>
<evidence type="ECO:0000259" key="2">
    <source>
        <dbReference type="Pfam" id="PF13205"/>
    </source>
</evidence>
<dbReference type="Proteomes" id="UP000638732">
    <property type="component" value="Unassembled WGS sequence"/>
</dbReference>